<keyword evidence="4" id="KW-1185">Reference proteome</keyword>
<dbReference type="EMBL" id="CP073100">
    <property type="protein sequence ID" value="QUE52194.1"/>
    <property type="molecule type" value="Genomic_DNA"/>
</dbReference>
<feature type="signal peptide" evidence="2">
    <location>
        <begin position="1"/>
        <end position="21"/>
    </location>
</feature>
<evidence type="ECO:0000256" key="2">
    <source>
        <dbReference type="SAM" id="SignalP"/>
    </source>
</evidence>
<sequence>MIRGLLSAAVAGCCVCQSVLADLAPLPLKVEGRIVGTGLDTDGKKGKQVQEKKLRIELTSLSPKDPGPLQVTCIFYARDLKTDKMVVEKELNLATALSKGSVTLETPIEDFKSNQQHYEGGGTKPNGKPKKNVKKVEASGREYAGWGIRVYGPSHVLIGKAYSAAYLDPEESK</sequence>
<feature type="region of interest" description="Disordered" evidence="1">
    <location>
        <begin position="113"/>
        <end position="132"/>
    </location>
</feature>
<dbReference type="Proteomes" id="UP000676169">
    <property type="component" value="Chromosome"/>
</dbReference>
<dbReference type="AlphaFoldDB" id="A0A975PFS3"/>
<evidence type="ECO:0000313" key="4">
    <source>
        <dbReference type="Proteomes" id="UP000676169"/>
    </source>
</evidence>
<accession>A0A975PFS3</accession>
<evidence type="ECO:0000313" key="3">
    <source>
        <dbReference type="EMBL" id="QUE52194.1"/>
    </source>
</evidence>
<protein>
    <recommendedName>
        <fullName evidence="5">DUF4352 domain-containing protein</fullName>
    </recommendedName>
</protein>
<evidence type="ECO:0008006" key="5">
    <source>
        <dbReference type="Google" id="ProtNLM"/>
    </source>
</evidence>
<organism evidence="3 4">
    <name type="scientific">Luteolibacter ambystomatis</name>
    <dbReference type="NCBI Taxonomy" id="2824561"/>
    <lineage>
        <taxon>Bacteria</taxon>
        <taxon>Pseudomonadati</taxon>
        <taxon>Verrucomicrobiota</taxon>
        <taxon>Verrucomicrobiia</taxon>
        <taxon>Verrucomicrobiales</taxon>
        <taxon>Verrucomicrobiaceae</taxon>
        <taxon>Luteolibacter</taxon>
    </lineage>
</organism>
<evidence type="ECO:0000256" key="1">
    <source>
        <dbReference type="SAM" id="MobiDB-lite"/>
    </source>
</evidence>
<name>A0A975PFS3_9BACT</name>
<dbReference type="RefSeq" id="WP_211632879.1">
    <property type="nucleotide sequence ID" value="NZ_CP073100.1"/>
</dbReference>
<dbReference type="KEGG" id="lamb:KBB96_04710"/>
<proteinExistence type="predicted"/>
<keyword evidence="2" id="KW-0732">Signal</keyword>
<feature type="chain" id="PRO_5037837891" description="DUF4352 domain-containing protein" evidence="2">
    <location>
        <begin position="22"/>
        <end position="173"/>
    </location>
</feature>
<gene>
    <name evidence="3" type="ORF">KBB96_04710</name>
</gene>
<reference evidence="3" key="1">
    <citation type="submission" date="2021-04" db="EMBL/GenBank/DDBJ databases">
        <title>Luteolibacter sp. 32A isolated from the skin of an Anderson's salamander (Ambystoma andersonii).</title>
        <authorList>
            <person name="Spergser J."/>
            <person name="Busse H.-J."/>
        </authorList>
    </citation>
    <scope>NUCLEOTIDE SEQUENCE</scope>
    <source>
        <strain evidence="3">32A</strain>
    </source>
</reference>